<gene>
    <name evidence="1" type="ORF">AWU65_02670</name>
</gene>
<evidence type="ECO:0000313" key="2">
    <source>
        <dbReference type="Proteomes" id="UP000076796"/>
    </source>
</evidence>
<proteinExistence type="predicted"/>
<organism evidence="1 2">
    <name type="scientific">Paenibacillus glucanolyticus</name>
    <dbReference type="NCBI Taxonomy" id="59843"/>
    <lineage>
        <taxon>Bacteria</taxon>
        <taxon>Bacillati</taxon>
        <taxon>Bacillota</taxon>
        <taxon>Bacilli</taxon>
        <taxon>Bacillales</taxon>
        <taxon>Paenibacillaceae</taxon>
        <taxon>Paenibacillus</taxon>
    </lineage>
</organism>
<keyword evidence="2" id="KW-1185">Reference proteome</keyword>
<dbReference type="AlphaFoldDB" id="A0A168EX22"/>
<dbReference type="OrthoDB" id="2600451at2"/>
<evidence type="ECO:0000313" key="1">
    <source>
        <dbReference type="EMBL" id="KZS44905.1"/>
    </source>
</evidence>
<protein>
    <submittedName>
        <fullName evidence="1">Uncharacterized protein</fullName>
    </submittedName>
</protein>
<dbReference type="Proteomes" id="UP000076796">
    <property type="component" value="Unassembled WGS sequence"/>
</dbReference>
<dbReference type="EMBL" id="LWMH01000001">
    <property type="protein sequence ID" value="KZS44905.1"/>
    <property type="molecule type" value="Genomic_DNA"/>
</dbReference>
<dbReference type="RefSeq" id="WP_063477410.1">
    <property type="nucleotide sequence ID" value="NZ_JBCMWP010000019.1"/>
</dbReference>
<name>A0A168EX22_9BACL</name>
<reference evidence="1" key="1">
    <citation type="journal article" date="2016" name="Genome Announc.">
        <title>Draft genomes of two strains of Paenibacillus glucanolyticus with capability to degrade lignocellulose.</title>
        <authorList>
            <person name="Mathews S.L."/>
            <person name="Pawlak J."/>
            <person name="Grunden A.M."/>
        </authorList>
    </citation>
    <scope>NUCLEOTIDE SEQUENCE [LARGE SCALE GENOMIC DNA]</scope>
    <source>
        <strain evidence="1">SLM1</strain>
    </source>
</reference>
<comment type="caution">
    <text evidence="1">The sequence shown here is derived from an EMBL/GenBank/DDBJ whole genome shotgun (WGS) entry which is preliminary data.</text>
</comment>
<accession>A0A168EX22</accession>
<sequence>MAVLIILAIVGIPAIVGFCSGLTTNNITVDRSPSMNSKNDNHLNFESEHEISSWPSFTLSQPTSIDEDVVIDQQAESIKPEVSSLTPEVETGLMKLLGEIGAEMDKDATSTPLEAYDGSDAAGFKMNTVSIEDHDIDRMLETLRDADVPPPIADNLIEFPGQNSPLPKKEYSAIRKRYGEVFADQITTTPSIGATNNEIDVMMGRVSFSEDGTMFLTYNNASIQIRGLGLTEELEGEVILVNGFFIDDNAFMVEEIVQLKETKKEVL</sequence>